<proteinExistence type="predicted"/>
<dbReference type="AlphaFoldDB" id="A0A2K2HBM7"/>
<evidence type="ECO:0000313" key="3">
    <source>
        <dbReference type="Proteomes" id="UP000236340"/>
    </source>
</evidence>
<sequence length="447" mass="42578">MTALGAFSSGSTGADGALVFKLGDAPLQLPADGVFNFTSVEVQSGATLTFLKNEQNTPVTILASGDVVIDGTISVSGKAGNNMIPGEGGPGGFDGGVGGAPAADGKRGEGPGGGVGGKGLNNYAAGSGEGGAYAGSGGDGYTYFSNAPGGSGSVGYGNERIIPLIGGSGGGGGGGARWGRVGGAGGGGGGAILIASSTSITVNGAILAKGGRGADGANNDDNGGGGGGGAGGAIRLVTNALNGNGTISAAGGAGGFLYQSNNYKGGNGSAGRIRLEYVTTNRTAGTNPPMSVGYALSVLPPDMPTLKIVSIAGVNAPDVPKGDYNAPDVVLPYGSTNPVPVVVSAVNVPAGATVTVTANPAVGGATSADAPLAGSNTSSSATVDLSISLAYPCVLTASVEYVLTASLGGPLEIDGELVARVRVSASFGGPSRVTYITASGREISAVM</sequence>
<name>A0A2K2HBM7_9BACT</name>
<organism evidence="2 3">
    <name type="scientific">Geothermobacter hydrogeniphilus</name>
    <dbReference type="NCBI Taxonomy" id="1969733"/>
    <lineage>
        <taxon>Bacteria</taxon>
        <taxon>Pseudomonadati</taxon>
        <taxon>Thermodesulfobacteriota</taxon>
        <taxon>Desulfuromonadia</taxon>
        <taxon>Desulfuromonadales</taxon>
        <taxon>Geothermobacteraceae</taxon>
        <taxon>Geothermobacter</taxon>
    </lineage>
</organism>
<evidence type="ECO:0000256" key="1">
    <source>
        <dbReference type="SAM" id="MobiDB-lite"/>
    </source>
</evidence>
<feature type="compositionally biased region" description="Gly residues" evidence="1">
    <location>
        <begin position="88"/>
        <end position="99"/>
    </location>
</feature>
<dbReference type="EMBL" id="PPFX01000009">
    <property type="protein sequence ID" value="PNU20714.1"/>
    <property type="molecule type" value="Genomic_DNA"/>
</dbReference>
<gene>
    <name evidence="2" type="ORF">C2E25_05710</name>
</gene>
<dbReference type="OrthoDB" id="8784224at2"/>
<accession>A0A2K2HBM7</accession>
<comment type="caution">
    <text evidence="2">The sequence shown here is derived from an EMBL/GenBank/DDBJ whole genome shotgun (WGS) entry which is preliminary data.</text>
</comment>
<evidence type="ECO:0000313" key="2">
    <source>
        <dbReference type="EMBL" id="PNU20714.1"/>
    </source>
</evidence>
<dbReference type="RefSeq" id="WP_103114818.1">
    <property type="nucleotide sequence ID" value="NZ_PPFX01000009.1"/>
</dbReference>
<feature type="region of interest" description="Disordered" evidence="1">
    <location>
        <begin position="88"/>
        <end position="114"/>
    </location>
</feature>
<protein>
    <submittedName>
        <fullName evidence="2">Uncharacterized protein</fullName>
    </submittedName>
</protein>
<dbReference type="Proteomes" id="UP000236340">
    <property type="component" value="Unassembled WGS sequence"/>
</dbReference>
<reference evidence="2 3" key="1">
    <citation type="journal article" date="2018" name="Genome Announc.">
        <title>Genome Sequence of Geothermobacter sp. HR-1 Iron Reducer from the Loihi Seamount.</title>
        <authorList>
            <person name="Smith H."/>
            <person name="Abuyen K."/>
            <person name="Tremblay J."/>
            <person name="Savalia P."/>
            <person name="Perez-Rodriguez I."/>
            <person name="Emerson D."/>
            <person name="Tully B."/>
            <person name="Amend J."/>
        </authorList>
    </citation>
    <scope>NUCLEOTIDE SEQUENCE [LARGE SCALE GENOMIC DNA]</scope>
    <source>
        <strain evidence="2 3">HR-1</strain>
    </source>
</reference>